<dbReference type="Proteomes" id="UP001460270">
    <property type="component" value="Unassembled WGS sequence"/>
</dbReference>
<comment type="caution">
    <text evidence="4">The sequence shown here is derived from an EMBL/GenBank/DDBJ whole genome shotgun (WGS) entry which is preliminary data.</text>
</comment>
<dbReference type="PROSITE" id="PS00028">
    <property type="entry name" value="ZINC_FINGER_C2H2_1"/>
    <property type="match status" value="1"/>
</dbReference>
<dbReference type="EMBL" id="JBBPFD010000007">
    <property type="protein sequence ID" value="KAK7918585.1"/>
    <property type="molecule type" value="Genomic_DNA"/>
</dbReference>
<evidence type="ECO:0000313" key="5">
    <source>
        <dbReference type="Proteomes" id="UP001460270"/>
    </source>
</evidence>
<dbReference type="AlphaFoldDB" id="A0AAW0P5U4"/>
<sequence>MIFGPVSSVVEERERERERKGERGLAHTTGAEESCSSEQNERLSENLPIKKKVCDLEQTKGDGAAEAASCDPRVRLKKLEIRLQRVQAEKLPANVSPKQHAHVAPETDCHFEVHVDDKLLAHRAQTLAPLESRRRSTKSVNRMGFTCDQCGKTWPIASRLKTHYNTHIRPHVCELFRSSHHRHVKICRYEEESCSSEQNERLSENLPIKKKVCDLEQTKGDGAAEAASCDPRVRVKKLEASESPG</sequence>
<evidence type="ECO:0000259" key="3">
    <source>
        <dbReference type="PROSITE" id="PS50157"/>
    </source>
</evidence>
<dbReference type="GO" id="GO:0008270">
    <property type="term" value="F:zinc ion binding"/>
    <property type="evidence" value="ECO:0007669"/>
    <property type="project" value="UniProtKB-KW"/>
</dbReference>
<evidence type="ECO:0000313" key="4">
    <source>
        <dbReference type="EMBL" id="KAK7918585.1"/>
    </source>
</evidence>
<feature type="region of interest" description="Disordered" evidence="2">
    <location>
        <begin position="1"/>
        <end position="43"/>
    </location>
</feature>
<accession>A0AAW0P5U4</accession>
<reference evidence="5" key="1">
    <citation type="submission" date="2024-04" db="EMBL/GenBank/DDBJ databases">
        <title>Salinicola lusitanus LLJ914,a marine bacterium isolated from the Okinawa Trough.</title>
        <authorList>
            <person name="Li J."/>
        </authorList>
    </citation>
    <scope>NUCLEOTIDE SEQUENCE [LARGE SCALE GENOMIC DNA]</scope>
</reference>
<gene>
    <name evidence="4" type="ORF">WMY93_009869</name>
</gene>
<evidence type="ECO:0000256" key="2">
    <source>
        <dbReference type="SAM" id="MobiDB-lite"/>
    </source>
</evidence>
<organism evidence="4 5">
    <name type="scientific">Mugilogobius chulae</name>
    <name type="common">yellowstripe goby</name>
    <dbReference type="NCBI Taxonomy" id="88201"/>
    <lineage>
        <taxon>Eukaryota</taxon>
        <taxon>Metazoa</taxon>
        <taxon>Chordata</taxon>
        <taxon>Craniata</taxon>
        <taxon>Vertebrata</taxon>
        <taxon>Euteleostomi</taxon>
        <taxon>Actinopterygii</taxon>
        <taxon>Neopterygii</taxon>
        <taxon>Teleostei</taxon>
        <taxon>Neoteleostei</taxon>
        <taxon>Acanthomorphata</taxon>
        <taxon>Gobiaria</taxon>
        <taxon>Gobiiformes</taxon>
        <taxon>Gobioidei</taxon>
        <taxon>Gobiidae</taxon>
        <taxon>Gobionellinae</taxon>
        <taxon>Mugilogobius</taxon>
    </lineage>
</organism>
<feature type="compositionally biased region" description="Basic and acidic residues" evidence="2">
    <location>
        <begin position="10"/>
        <end position="25"/>
    </location>
</feature>
<protein>
    <recommendedName>
        <fullName evidence="3">C2H2-type domain-containing protein</fullName>
    </recommendedName>
</protein>
<dbReference type="SUPFAM" id="SSF57667">
    <property type="entry name" value="beta-beta-alpha zinc fingers"/>
    <property type="match status" value="1"/>
</dbReference>
<dbReference type="InterPro" id="IPR036236">
    <property type="entry name" value="Znf_C2H2_sf"/>
</dbReference>
<keyword evidence="1" id="KW-0862">Zinc</keyword>
<keyword evidence="1" id="KW-0863">Zinc-finger</keyword>
<dbReference type="InterPro" id="IPR013087">
    <property type="entry name" value="Znf_C2H2_type"/>
</dbReference>
<name>A0AAW0P5U4_9GOBI</name>
<keyword evidence="1" id="KW-0479">Metal-binding</keyword>
<keyword evidence="5" id="KW-1185">Reference proteome</keyword>
<proteinExistence type="predicted"/>
<evidence type="ECO:0000256" key="1">
    <source>
        <dbReference type="PROSITE-ProRule" id="PRU00042"/>
    </source>
</evidence>
<dbReference type="PROSITE" id="PS50157">
    <property type="entry name" value="ZINC_FINGER_C2H2_2"/>
    <property type="match status" value="1"/>
</dbReference>
<feature type="domain" description="C2H2-type" evidence="3">
    <location>
        <begin position="145"/>
        <end position="167"/>
    </location>
</feature>